<organism evidence="2 3">
    <name type="scientific">Treponema pallidum subsp. pallidum (strain SS14)</name>
    <dbReference type="NCBI Taxonomy" id="455434"/>
    <lineage>
        <taxon>Bacteria</taxon>
        <taxon>Pseudomonadati</taxon>
        <taxon>Spirochaetota</taxon>
        <taxon>Spirochaetia</taxon>
        <taxon>Spirochaetales</taxon>
        <taxon>Treponemataceae</taxon>
        <taxon>Treponema</taxon>
    </lineage>
</organism>
<sequence length="228" mass="26085">MTRASSYPAFSPVPFLRTVLLALFLMSLCVWQRAHARGKVRFFADSLEGSADPHAPRTVLRGNARMYFADLEIHADKIEISGDDYHLVTATGNVRGEKKTQHLTFSAQSLHFSRNAHTTELLGAAQISDKRENVMARAERIVYHEKNETLLLQMNVSLTYQDLQCQAMFGMYYRKSIFLELSGAPRVSDRGNLFQAERITLNMARREIQLHGKVQGSILKPYEWEQHR</sequence>
<proteinExistence type="predicted"/>
<dbReference type="PATRIC" id="fig|455434.6.peg.773"/>
<dbReference type="Proteomes" id="UP000001202">
    <property type="component" value="Chromosome"/>
</dbReference>
<evidence type="ECO:0000313" key="3">
    <source>
        <dbReference type="Proteomes" id="UP000001202"/>
    </source>
</evidence>
<feature type="domain" description="Organic solvent tolerance-like N-terminal" evidence="1">
    <location>
        <begin position="70"/>
        <end position="159"/>
    </location>
</feature>
<dbReference type="EMBL" id="CP000805">
    <property type="protein sequence ID" value="ACD71203.1"/>
    <property type="molecule type" value="Genomic_DNA"/>
</dbReference>
<dbReference type="InterPro" id="IPR005653">
    <property type="entry name" value="OstA-like_N"/>
</dbReference>
<evidence type="ECO:0000313" key="2">
    <source>
        <dbReference type="EMBL" id="ACD71203.1"/>
    </source>
</evidence>
<evidence type="ECO:0000259" key="1">
    <source>
        <dbReference type="Pfam" id="PF03968"/>
    </source>
</evidence>
<dbReference type="Pfam" id="PF03968">
    <property type="entry name" value="LptD_N"/>
    <property type="match status" value="1"/>
</dbReference>
<name>A0A0H3BJR0_TREPS</name>
<dbReference type="KEGG" id="tpp:TPASS_0785"/>
<protein>
    <recommendedName>
        <fullName evidence="1">Organic solvent tolerance-like N-terminal domain-containing protein</fullName>
    </recommendedName>
</protein>
<dbReference type="Gene3D" id="2.60.450.10">
    <property type="entry name" value="Lipopolysaccharide (LPS) transport protein A like domain"/>
    <property type="match status" value="1"/>
</dbReference>
<accession>A0A0H3BJR0</accession>
<reference evidence="2 3" key="1">
    <citation type="journal article" date="2008" name="BMC Microbiol.">
        <title>Complete genome sequence of Treponema pallidum ssp. pallidum strain SS14 determined with oligonucleotide arrays.</title>
        <authorList>
            <person name="Matejkova P."/>
            <person name="Strouhal M."/>
            <person name="Smajs D."/>
            <person name="Norris S.J."/>
            <person name="Palzkill T."/>
            <person name="Petrosino J.F."/>
            <person name="Sodergren E."/>
            <person name="Norton J.E."/>
            <person name="Singh J."/>
            <person name="Richmond T.A."/>
            <person name="Molla M.N."/>
            <person name="Albert T.J."/>
            <person name="Weinstock G.M."/>
        </authorList>
    </citation>
    <scope>NUCLEOTIDE SEQUENCE [LARGE SCALE GENOMIC DNA]</scope>
    <source>
        <strain evidence="2 3">SS14</strain>
    </source>
</reference>
<gene>
    <name evidence="2" type="ordered locus">TPASS_0785</name>
</gene>
<dbReference type="AlphaFoldDB" id="A0A0H3BJR0"/>